<sequence>MNSLMRETAEQTHGRDKISACAEVGHAFESPLGNRTHNVERTKTKNDAVRERFNAVLEGLPANVSVLTIEPIVGASPGSSILLSRELHPAYRLPPHMEYLYSLQHSTNSIHGLGLSSEYLNARGLPDLHPASTLASSEFPFSLDSSRLCSPRLARASRKRALSASPYSDLDLTSVIRFSPSSLASLAAGSRSSSACSGSLGHLSAGALSPALHPALLLRGAGAPPLLHPHPHTPPFGLHGSQHLPHAQHCAPLPKTDNNFNDRRKSDHPNAIIDVDVRNARIKKEPTHNANPVGDGNGDQGDLKDEPGDFIETNCHWKDCGTEFNTQDELVKHINNDHIHANKKSFVCRWEGCSRAEKPFKAQYMLVVHMRRHTGEKPHKCTFEGCIKAYSRLENLKTHLRSHTGEKPYTCEYPGCSKAFSNASDRAKHQNRTHSNEKPYVCKAPGCTKRYTDPSSLRKHVKTVHGAEFYASKKHKGGNGPSSDEGGAGGLDASPRSDDAKTASLSSPSVKSESDAQSPQAQGSPAGQDIDGMRLTTPGVTDTLEDWTAEAEDLELEELPVVLRALVGGGAAPTGVGPPRLRKPVGRPRAPALAQRKIADLNTRITNLKMDTITQPQPKTQLTELQQRLQPPISQQQAQIRRDSSSTVSSYYGSMRSADMSRKSSLASQVSNMRPGQGPGSFYDPISAGSSRRSSQLSTVTTGGQCLPPPPPSHLLAGQLQRLQSSNQPTSNNLVIQTQSTNMQQAATSQNFLWASTTSSEARRASEPSRPGLDPRSPPPRPSSVSLSPLRKVQSSTELHPNQAVQLDEVGEGEMVENKLVLPDEVLMYLNQVADAQHVGSGWSETTSQPLQSPTNTMVPSPNSFKPLSPANAVVNPLVSPTNQMTMSPRNNQMMASPGYQLMPSPGPQIIASPASNIGQNMMPSPASNLEHIMSPNSNPVMPSPNSNYQVIPSPSSMYNDAVQYNALSPAQANIASPASNYNQMVASPMSTRCQPQMMSPSQPNNMVQHCHGTHNMMQNTGQMMSQNCPQQNCSVLNQNPHQQRPNNGCFPLNRQMQQHPNCYMSGSWCHNNNMPAQHNLCNSQNHNMYGQQPQNPMPMNANYGSQHQQQANMQHCADHNGYPQQYMKQPQTQPNFNGYQQAQNSLASPAAGALAPTTYEAPQMRPDTYQRTLEYVQSCQNWNASSEPTSNPNMVVGDMTSSLTSLLEENRYLQMIQ</sequence>
<feature type="compositionally biased region" description="Basic and acidic residues" evidence="13">
    <location>
        <begin position="275"/>
        <end position="287"/>
    </location>
</feature>
<dbReference type="SMART" id="SM00355">
    <property type="entry name" value="ZnF_C2H2"/>
    <property type="match status" value="5"/>
</dbReference>
<dbReference type="PROSITE" id="PS50157">
    <property type="entry name" value="ZINC_FINGER_C2H2_2"/>
    <property type="match status" value="5"/>
</dbReference>
<evidence type="ECO:0000256" key="4">
    <source>
        <dbReference type="ARBA" id="ARBA00022723"/>
    </source>
</evidence>
<name>A0A834HWD4_RHYFE</name>
<keyword evidence="10" id="KW-0804">Transcription</keyword>
<evidence type="ECO:0000313" key="16">
    <source>
        <dbReference type="Proteomes" id="UP000625711"/>
    </source>
</evidence>
<dbReference type="Proteomes" id="UP000625711">
    <property type="component" value="Unassembled WGS sequence"/>
</dbReference>
<dbReference type="GO" id="GO:0140297">
    <property type="term" value="F:DNA-binding transcription factor binding"/>
    <property type="evidence" value="ECO:0007669"/>
    <property type="project" value="UniProtKB-ARBA"/>
</dbReference>
<dbReference type="GO" id="GO:0000981">
    <property type="term" value="F:DNA-binding transcription factor activity, RNA polymerase II-specific"/>
    <property type="evidence" value="ECO:0007669"/>
    <property type="project" value="TreeGrafter"/>
</dbReference>
<dbReference type="InterPro" id="IPR013087">
    <property type="entry name" value="Znf_C2H2_type"/>
</dbReference>
<dbReference type="EMBL" id="JAACXV010014191">
    <property type="protein sequence ID" value="KAF7269735.1"/>
    <property type="molecule type" value="Genomic_DNA"/>
</dbReference>
<dbReference type="AlphaFoldDB" id="A0A834HWD4"/>
<evidence type="ECO:0000256" key="1">
    <source>
        <dbReference type="ARBA" id="ARBA00004123"/>
    </source>
</evidence>
<feature type="domain" description="C2H2-type" evidence="14">
    <location>
        <begin position="346"/>
        <end position="378"/>
    </location>
</feature>
<evidence type="ECO:0000256" key="5">
    <source>
        <dbReference type="ARBA" id="ARBA00022737"/>
    </source>
</evidence>
<gene>
    <name evidence="15" type="ORF">GWI33_017253</name>
</gene>
<keyword evidence="3" id="KW-0709">Segmentation polarity protein</keyword>
<evidence type="ECO:0000256" key="9">
    <source>
        <dbReference type="ARBA" id="ARBA00023125"/>
    </source>
</evidence>
<evidence type="ECO:0000259" key="14">
    <source>
        <dbReference type="PROSITE" id="PS50157"/>
    </source>
</evidence>
<evidence type="ECO:0000256" key="11">
    <source>
        <dbReference type="ARBA" id="ARBA00023242"/>
    </source>
</evidence>
<dbReference type="Pfam" id="PF00096">
    <property type="entry name" value="zf-C2H2"/>
    <property type="match status" value="2"/>
</dbReference>
<comment type="similarity">
    <text evidence="2">Belongs to the GLI C2H2-type zinc-finger protein family.</text>
</comment>
<feature type="domain" description="C2H2-type" evidence="14">
    <location>
        <begin position="409"/>
        <end position="439"/>
    </location>
</feature>
<evidence type="ECO:0000256" key="3">
    <source>
        <dbReference type="ARBA" id="ARBA00022716"/>
    </source>
</evidence>
<dbReference type="InterPro" id="IPR036236">
    <property type="entry name" value="Znf_C2H2_sf"/>
</dbReference>
<keyword evidence="11" id="KW-0539">Nucleus</keyword>
<feature type="compositionally biased region" description="Polar residues" evidence="13">
    <location>
        <begin position="663"/>
        <end position="674"/>
    </location>
</feature>
<dbReference type="FunFam" id="3.30.160.60:FF:000019">
    <property type="entry name" value="GLI family zinc finger 3"/>
    <property type="match status" value="1"/>
</dbReference>
<feature type="domain" description="C2H2-type" evidence="14">
    <location>
        <begin position="313"/>
        <end position="345"/>
    </location>
</feature>
<dbReference type="PROSITE" id="PS00028">
    <property type="entry name" value="ZINC_FINGER_C2H2_1"/>
    <property type="match status" value="4"/>
</dbReference>
<dbReference type="InterPro" id="IPR056436">
    <property type="entry name" value="Znf-C2H2_ZIC1-5/GLI1-3-like"/>
</dbReference>
<evidence type="ECO:0000256" key="2">
    <source>
        <dbReference type="ARBA" id="ARBA00010831"/>
    </source>
</evidence>
<feature type="region of interest" description="Disordered" evidence="13">
    <location>
        <begin position="756"/>
        <end position="810"/>
    </location>
</feature>
<evidence type="ECO:0000256" key="13">
    <source>
        <dbReference type="SAM" id="MobiDB-lite"/>
    </source>
</evidence>
<feature type="domain" description="C2H2-type" evidence="14">
    <location>
        <begin position="379"/>
        <end position="408"/>
    </location>
</feature>
<evidence type="ECO:0000256" key="7">
    <source>
        <dbReference type="ARBA" id="ARBA00022833"/>
    </source>
</evidence>
<dbReference type="FunFam" id="3.30.160.60:FF:000068">
    <property type="entry name" value="GLI family zinc finger 3"/>
    <property type="match status" value="1"/>
</dbReference>
<dbReference type="GO" id="GO:0000978">
    <property type="term" value="F:RNA polymerase II cis-regulatory region sequence-specific DNA binding"/>
    <property type="evidence" value="ECO:0007669"/>
    <property type="project" value="TreeGrafter"/>
</dbReference>
<dbReference type="PANTHER" id="PTHR45718:SF4">
    <property type="entry name" value="TRANSCRIPTIONAL ACTIVATOR CUBITUS INTERRUPTUS"/>
    <property type="match status" value="1"/>
</dbReference>
<keyword evidence="7" id="KW-0862">Zinc</keyword>
<accession>A0A834HWD4</accession>
<feature type="region of interest" description="Disordered" evidence="13">
    <location>
        <begin position="226"/>
        <end position="307"/>
    </location>
</feature>
<organism evidence="15 16">
    <name type="scientific">Rhynchophorus ferrugineus</name>
    <name type="common">Red palm weevil</name>
    <name type="synonym">Curculio ferrugineus</name>
    <dbReference type="NCBI Taxonomy" id="354439"/>
    <lineage>
        <taxon>Eukaryota</taxon>
        <taxon>Metazoa</taxon>
        <taxon>Ecdysozoa</taxon>
        <taxon>Arthropoda</taxon>
        <taxon>Hexapoda</taxon>
        <taxon>Insecta</taxon>
        <taxon>Pterygota</taxon>
        <taxon>Neoptera</taxon>
        <taxon>Endopterygota</taxon>
        <taxon>Coleoptera</taxon>
        <taxon>Polyphaga</taxon>
        <taxon>Cucujiformia</taxon>
        <taxon>Curculionidae</taxon>
        <taxon>Dryophthorinae</taxon>
        <taxon>Rhynchophorus</taxon>
    </lineage>
</organism>
<dbReference type="GO" id="GO:0008270">
    <property type="term" value="F:zinc ion binding"/>
    <property type="evidence" value="ECO:0007669"/>
    <property type="project" value="UniProtKB-KW"/>
</dbReference>
<dbReference type="SUPFAM" id="SSF57667">
    <property type="entry name" value="beta-beta-alpha zinc fingers"/>
    <property type="match status" value="4"/>
</dbReference>
<keyword evidence="16" id="KW-1185">Reference proteome</keyword>
<evidence type="ECO:0000256" key="6">
    <source>
        <dbReference type="ARBA" id="ARBA00022771"/>
    </source>
</evidence>
<feature type="region of interest" description="Disordered" evidence="13">
    <location>
        <begin position="468"/>
        <end position="539"/>
    </location>
</feature>
<dbReference type="GO" id="GO:0005634">
    <property type="term" value="C:nucleus"/>
    <property type="evidence" value="ECO:0007669"/>
    <property type="project" value="UniProtKB-SubCell"/>
</dbReference>
<reference evidence="15" key="1">
    <citation type="submission" date="2020-08" db="EMBL/GenBank/DDBJ databases">
        <title>Genome sequencing and assembly of the red palm weevil Rhynchophorus ferrugineus.</title>
        <authorList>
            <person name="Dias G.B."/>
            <person name="Bergman C.M."/>
            <person name="Manee M."/>
        </authorList>
    </citation>
    <scope>NUCLEOTIDE SEQUENCE</scope>
    <source>
        <strain evidence="15">AA-2017</strain>
        <tissue evidence="15">Whole larva</tissue>
    </source>
</reference>
<comment type="subcellular location">
    <subcellularLocation>
        <location evidence="1">Nucleus</location>
    </subcellularLocation>
</comment>
<feature type="region of interest" description="Disordered" evidence="13">
    <location>
        <begin position="631"/>
        <end position="716"/>
    </location>
</feature>
<dbReference type="FunFam" id="3.30.160.60:FF:000048">
    <property type="entry name" value="GLI family zinc finger 3"/>
    <property type="match status" value="1"/>
</dbReference>
<dbReference type="OrthoDB" id="3214149at2759"/>
<keyword evidence="6 12" id="KW-0863">Zinc-finger</keyword>
<feature type="domain" description="C2H2-type" evidence="14">
    <location>
        <begin position="440"/>
        <end position="470"/>
    </location>
</feature>
<dbReference type="Gene3D" id="3.30.160.60">
    <property type="entry name" value="Classic Zinc Finger"/>
    <property type="match status" value="5"/>
</dbReference>
<keyword evidence="8" id="KW-0805">Transcription regulation</keyword>
<feature type="compositionally biased region" description="Polar residues" evidence="13">
    <location>
        <begin position="503"/>
        <end position="525"/>
    </location>
</feature>
<proteinExistence type="inferred from homology"/>
<dbReference type="InterPro" id="IPR043359">
    <property type="entry name" value="GLI-like"/>
</dbReference>
<dbReference type="Pfam" id="PF23561">
    <property type="entry name" value="zf-C2H2_15"/>
    <property type="match status" value="1"/>
</dbReference>
<evidence type="ECO:0000256" key="12">
    <source>
        <dbReference type="PROSITE-ProRule" id="PRU00042"/>
    </source>
</evidence>
<feature type="compositionally biased region" description="Low complexity" evidence="13">
    <location>
        <begin position="631"/>
        <end position="657"/>
    </location>
</feature>
<dbReference type="FunFam" id="3.30.160.60:FF:000031">
    <property type="entry name" value="GLI family zinc finger 3"/>
    <property type="match status" value="1"/>
</dbReference>
<evidence type="ECO:0000313" key="15">
    <source>
        <dbReference type="EMBL" id="KAF7269735.1"/>
    </source>
</evidence>
<dbReference type="GO" id="GO:0000122">
    <property type="term" value="P:negative regulation of transcription by RNA polymerase II"/>
    <property type="evidence" value="ECO:0007669"/>
    <property type="project" value="UniProtKB-ARBA"/>
</dbReference>
<keyword evidence="3" id="KW-0217">Developmental protein</keyword>
<evidence type="ECO:0000256" key="10">
    <source>
        <dbReference type="ARBA" id="ARBA00023163"/>
    </source>
</evidence>
<keyword evidence="5" id="KW-0677">Repeat</keyword>
<feature type="compositionally biased region" description="Polar residues" evidence="13">
    <location>
        <begin position="793"/>
        <end position="805"/>
    </location>
</feature>
<keyword evidence="9" id="KW-0238">DNA-binding</keyword>
<dbReference type="FunFam" id="3.30.160.60:FF:000036">
    <property type="entry name" value="GLI family zinc finger 3"/>
    <property type="match status" value="1"/>
</dbReference>
<keyword evidence="4" id="KW-0479">Metal-binding</keyword>
<protein>
    <recommendedName>
        <fullName evidence="14">C2H2-type domain-containing protein</fullName>
    </recommendedName>
</protein>
<evidence type="ECO:0000256" key="8">
    <source>
        <dbReference type="ARBA" id="ARBA00023015"/>
    </source>
</evidence>
<comment type="caution">
    <text evidence="15">The sequence shown here is derived from an EMBL/GenBank/DDBJ whole genome shotgun (WGS) entry which is preliminary data.</text>
</comment>
<dbReference type="GO" id="GO:0007367">
    <property type="term" value="P:segment polarity determination"/>
    <property type="evidence" value="ECO:0007669"/>
    <property type="project" value="UniProtKB-KW"/>
</dbReference>
<dbReference type="PANTHER" id="PTHR45718">
    <property type="entry name" value="TRANSCRIPTIONAL ACTIVATOR CUBITUS INTERRUPTUS"/>
    <property type="match status" value="1"/>
</dbReference>